<evidence type="ECO:0000313" key="4">
    <source>
        <dbReference type="EMBL" id="AFS82016.1"/>
    </source>
</evidence>
<evidence type="ECO:0000256" key="1">
    <source>
        <dbReference type="ARBA" id="ARBA00007118"/>
    </source>
</evidence>
<dbReference type="Gene3D" id="3.40.109.10">
    <property type="entry name" value="NADH Oxidase"/>
    <property type="match status" value="1"/>
</dbReference>
<evidence type="ECO:0000313" key="5">
    <source>
        <dbReference type="Proteomes" id="UP000006100"/>
    </source>
</evidence>
<gene>
    <name evidence="4" type="ORF">NSED_01020</name>
</gene>
<dbReference type="KEGG" id="nir:NSED_01020"/>
<dbReference type="InterPro" id="IPR029479">
    <property type="entry name" value="Nitroreductase"/>
</dbReference>
<dbReference type="STRING" id="1229909.NSED_01020"/>
<keyword evidence="5" id="KW-1185">Reference proteome</keyword>
<reference evidence="4 5" key="1">
    <citation type="journal article" date="2012" name="J. Bacteriol.">
        <title>Draft Genome Sequence of an Ammonia-Oxidizing Archaeon, "Candidatus Nitrosopumilus sediminis" AR2, from Svalbard in the Arctic Circle.</title>
        <authorList>
            <person name="Park S.J."/>
            <person name="Kim J.G."/>
            <person name="Jung M.Y."/>
            <person name="Kim S.J."/>
            <person name="Cha I.T."/>
            <person name="Ghai R."/>
            <person name="Martin-Cuadrado A.B."/>
            <person name="Rodriguez-Valera F."/>
            <person name="Rhee S.K."/>
        </authorList>
    </citation>
    <scope>NUCLEOTIDE SEQUENCE [LARGE SCALE GENOMIC DNA]</scope>
    <source>
        <strain evidence="4 5">AR2</strain>
    </source>
</reference>
<proteinExistence type="inferred from homology"/>
<dbReference type="Proteomes" id="UP000006100">
    <property type="component" value="Chromosome"/>
</dbReference>
<dbReference type="Pfam" id="PF00881">
    <property type="entry name" value="Nitroreductase"/>
    <property type="match status" value="1"/>
</dbReference>
<evidence type="ECO:0000259" key="3">
    <source>
        <dbReference type="Pfam" id="PF00881"/>
    </source>
</evidence>
<dbReference type="AlphaFoldDB" id="K0BCD7"/>
<dbReference type="PANTHER" id="PTHR43673:SF12">
    <property type="entry name" value="PROTEIN DRGA"/>
    <property type="match status" value="1"/>
</dbReference>
<accession>K0BCD7</accession>
<dbReference type="PANTHER" id="PTHR43673">
    <property type="entry name" value="NAD(P)H NITROREDUCTASE YDGI-RELATED"/>
    <property type="match status" value="1"/>
</dbReference>
<dbReference type="GO" id="GO:0016491">
    <property type="term" value="F:oxidoreductase activity"/>
    <property type="evidence" value="ECO:0007669"/>
    <property type="project" value="UniProtKB-KW"/>
</dbReference>
<evidence type="ECO:0000256" key="2">
    <source>
        <dbReference type="ARBA" id="ARBA00023002"/>
    </source>
</evidence>
<dbReference type="HOGENOM" id="CLU_2820599_0_0_2"/>
<feature type="domain" description="Nitroreductase" evidence="3">
    <location>
        <begin position="1"/>
        <end position="42"/>
    </location>
</feature>
<name>K0BCD7_9ARCH</name>
<dbReference type="OrthoDB" id="287850at2157"/>
<dbReference type="eggNOG" id="arCOG00288">
    <property type="taxonomic scope" value="Archaea"/>
</dbReference>
<dbReference type="PATRIC" id="fig|1229909.8.peg.213"/>
<keyword evidence="2" id="KW-0560">Oxidoreductase</keyword>
<comment type="similarity">
    <text evidence="1">Belongs to the nitroreductase family.</text>
</comment>
<sequence>MLAAKSIGYDSNPMIGFDTQKVSKIINLPEDHVISMLMEIGKQTKPAMQRGGQLSLDKVVFTDKFT</sequence>
<dbReference type="SUPFAM" id="SSF55469">
    <property type="entry name" value="FMN-dependent nitroreductase-like"/>
    <property type="match status" value="1"/>
</dbReference>
<dbReference type="InterPro" id="IPR000415">
    <property type="entry name" value="Nitroreductase-like"/>
</dbReference>
<dbReference type="EMBL" id="CP003843">
    <property type="protein sequence ID" value="AFS82016.1"/>
    <property type="molecule type" value="Genomic_DNA"/>
</dbReference>
<organism evidence="4 5">
    <name type="scientific">Candidatus Nitrosopumilus sediminis</name>
    <dbReference type="NCBI Taxonomy" id="1229909"/>
    <lineage>
        <taxon>Archaea</taxon>
        <taxon>Nitrososphaerota</taxon>
        <taxon>Nitrososphaeria</taxon>
        <taxon>Nitrosopumilales</taxon>
        <taxon>Nitrosopumilaceae</taxon>
        <taxon>Nitrosopumilus</taxon>
    </lineage>
</organism>
<protein>
    <submittedName>
        <fullName evidence="4">Nitroreductase</fullName>
    </submittedName>
</protein>